<dbReference type="RefSeq" id="WP_353073330.1">
    <property type="nucleotide sequence ID" value="NZ_CP132938.1"/>
</dbReference>
<keyword evidence="1" id="KW-0732">Signal</keyword>
<accession>A0AAU7Z4T6</accession>
<dbReference type="KEGG" id="tgi:RBB81_08060"/>
<proteinExistence type="predicted"/>
<reference evidence="2" key="1">
    <citation type="submission" date="2023-08" db="EMBL/GenBank/DDBJ databases">
        <authorList>
            <person name="Messyasz A."/>
            <person name="Mannisto M.K."/>
            <person name="Kerkhof L.J."/>
            <person name="Haggblom M."/>
        </authorList>
    </citation>
    <scope>NUCLEOTIDE SEQUENCE</scope>
    <source>
        <strain evidence="2">M8UP39</strain>
    </source>
</reference>
<feature type="signal peptide" evidence="1">
    <location>
        <begin position="1"/>
        <end position="18"/>
    </location>
</feature>
<organism evidence="2">
    <name type="scientific">Tunturiibacter gelidiferens</name>
    <dbReference type="NCBI Taxonomy" id="3069689"/>
    <lineage>
        <taxon>Bacteria</taxon>
        <taxon>Pseudomonadati</taxon>
        <taxon>Acidobacteriota</taxon>
        <taxon>Terriglobia</taxon>
        <taxon>Terriglobales</taxon>
        <taxon>Acidobacteriaceae</taxon>
        <taxon>Tunturiibacter</taxon>
    </lineage>
</organism>
<evidence type="ECO:0000313" key="2">
    <source>
        <dbReference type="EMBL" id="XCB23867.1"/>
    </source>
</evidence>
<gene>
    <name evidence="2" type="ORF">RBB81_08060</name>
</gene>
<feature type="chain" id="PRO_5043560363" evidence="1">
    <location>
        <begin position="19"/>
        <end position="174"/>
    </location>
</feature>
<dbReference type="PANTHER" id="PTHR35567">
    <property type="entry name" value="MALATE DEHYDROGENASE (AFU_ORTHOLOGUE AFUA_2G13800)"/>
    <property type="match status" value="1"/>
</dbReference>
<reference evidence="2" key="2">
    <citation type="journal article" date="2024" name="Environ. Microbiol.">
        <title>Genome analysis and description of Tunturibacter gen. nov. expands the diversity of Terriglobia in tundra soils.</title>
        <authorList>
            <person name="Messyasz A."/>
            <person name="Mannisto M.K."/>
            <person name="Kerkhof L.J."/>
            <person name="Haggblom M.M."/>
        </authorList>
    </citation>
    <scope>NUCLEOTIDE SEQUENCE</scope>
    <source>
        <strain evidence="2">M8UP39</strain>
    </source>
</reference>
<dbReference type="Pfam" id="PF11937">
    <property type="entry name" value="DUF3455"/>
    <property type="match status" value="1"/>
</dbReference>
<name>A0AAU7Z4T6_9BACT</name>
<protein>
    <submittedName>
        <fullName evidence="2">DUF3455 domain-containing protein</fullName>
    </submittedName>
</protein>
<evidence type="ECO:0000256" key="1">
    <source>
        <dbReference type="SAM" id="SignalP"/>
    </source>
</evidence>
<dbReference type="AlphaFoldDB" id="A0AAU7Z4T6"/>
<sequence length="174" mass="18313">MKLRTSLPLSVSATVIFAAFSSAQSPTDPSITIPPPTQRPILTVTGKGAQIYACQQTDSGPQWIFKAPEATLTDESGLVVGTHGAGPIWISKDGSSTKGELLQKSPSPEPGAIPWLLLKAASPTGSGVMTRVEFIRRSDTHGGIAPTTGCDAQHRTATTRVPYTATYTFYSAKP</sequence>
<dbReference type="EMBL" id="CP132938">
    <property type="protein sequence ID" value="XCB23867.1"/>
    <property type="molecule type" value="Genomic_DNA"/>
</dbReference>
<dbReference type="InterPro" id="IPR021851">
    <property type="entry name" value="DUF3455"/>
</dbReference>
<dbReference type="PANTHER" id="PTHR35567:SF1">
    <property type="entry name" value="CONSERVED FUNGAL PROTEIN (AFU_ORTHOLOGUE AFUA_1G14230)"/>
    <property type="match status" value="1"/>
</dbReference>